<evidence type="ECO:0000256" key="2">
    <source>
        <dbReference type="ARBA" id="ARBA00005466"/>
    </source>
</evidence>
<comment type="caution">
    <text evidence="7">The sequence shown here is derived from an EMBL/GenBank/DDBJ whole genome shotgun (WGS) entry which is preliminary data.</text>
</comment>
<keyword evidence="8" id="KW-1185">Reference proteome</keyword>
<proteinExistence type="inferred from homology"/>
<dbReference type="Gene3D" id="3.30.465.10">
    <property type="match status" value="1"/>
</dbReference>
<keyword evidence="4" id="KW-0274">FAD</keyword>
<feature type="domain" description="FAD-binding PCMH-type" evidence="6">
    <location>
        <begin position="49"/>
        <end position="220"/>
    </location>
</feature>
<name>A0A9N8VXK2_9GLOM</name>
<dbReference type="GO" id="GO:0071949">
    <property type="term" value="F:FAD binding"/>
    <property type="evidence" value="ECO:0007669"/>
    <property type="project" value="InterPro"/>
</dbReference>
<evidence type="ECO:0000313" key="8">
    <source>
        <dbReference type="Proteomes" id="UP000789570"/>
    </source>
</evidence>
<evidence type="ECO:0000256" key="3">
    <source>
        <dbReference type="ARBA" id="ARBA00022630"/>
    </source>
</evidence>
<dbReference type="Pfam" id="PF08031">
    <property type="entry name" value="BBE"/>
    <property type="match status" value="1"/>
</dbReference>
<evidence type="ECO:0000259" key="6">
    <source>
        <dbReference type="PROSITE" id="PS51387"/>
    </source>
</evidence>
<dbReference type="InterPro" id="IPR012951">
    <property type="entry name" value="BBE"/>
</dbReference>
<evidence type="ECO:0000256" key="4">
    <source>
        <dbReference type="ARBA" id="ARBA00022827"/>
    </source>
</evidence>
<dbReference type="EMBL" id="CAJVPQ010000315">
    <property type="protein sequence ID" value="CAG8469900.1"/>
    <property type="molecule type" value="Genomic_DNA"/>
</dbReference>
<comment type="similarity">
    <text evidence="2">Belongs to the oxygen-dependent FAD-linked oxidoreductase family.</text>
</comment>
<dbReference type="InterPro" id="IPR016169">
    <property type="entry name" value="FAD-bd_PCMH_sub2"/>
</dbReference>
<dbReference type="PROSITE" id="PS51387">
    <property type="entry name" value="FAD_PCMH"/>
    <property type="match status" value="1"/>
</dbReference>
<dbReference type="InterPro" id="IPR016166">
    <property type="entry name" value="FAD-bd_PCMH"/>
</dbReference>
<dbReference type="InterPro" id="IPR036318">
    <property type="entry name" value="FAD-bd_PCMH-like_sf"/>
</dbReference>
<dbReference type="InterPro" id="IPR050416">
    <property type="entry name" value="FAD-linked_Oxidoreductase"/>
</dbReference>
<dbReference type="Pfam" id="PF01565">
    <property type="entry name" value="FAD_binding_4"/>
    <property type="match status" value="1"/>
</dbReference>
<dbReference type="PANTHER" id="PTHR42973">
    <property type="entry name" value="BINDING OXIDOREDUCTASE, PUTATIVE (AFU_ORTHOLOGUE AFUA_1G17690)-RELATED"/>
    <property type="match status" value="1"/>
</dbReference>
<dbReference type="Gene3D" id="3.30.43.10">
    <property type="entry name" value="Uridine Diphospho-n-acetylenolpyruvylglucosamine Reductase, domain 2"/>
    <property type="match status" value="1"/>
</dbReference>
<keyword evidence="5" id="KW-0560">Oxidoreductase</keyword>
<dbReference type="AlphaFoldDB" id="A0A9N8VXK2"/>
<dbReference type="InterPro" id="IPR016167">
    <property type="entry name" value="FAD-bd_PCMH_sub1"/>
</dbReference>
<dbReference type="GO" id="GO:0016491">
    <property type="term" value="F:oxidoreductase activity"/>
    <property type="evidence" value="ECO:0007669"/>
    <property type="project" value="UniProtKB-KW"/>
</dbReference>
<protein>
    <submittedName>
        <fullName evidence="7">14832_t:CDS:1</fullName>
    </submittedName>
</protein>
<accession>A0A9N8VXK2</accession>
<dbReference type="Proteomes" id="UP000789570">
    <property type="component" value="Unassembled WGS sequence"/>
</dbReference>
<dbReference type="Gene3D" id="3.40.462.20">
    <property type="match status" value="1"/>
</dbReference>
<evidence type="ECO:0000313" key="7">
    <source>
        <dbReference type="EMBL" id="CAG8469900.1"/>
    </source>
</evidence>
<keyword evidence="3" id="KW-0285">Flavoprotein</keyword>
<dbReference type="OrthoDB" id="415825at2759"/>
<evidence type="ECO:0000256" key="1">
    <source>
        <dbReference type="ARBA" id="ARBA00001974"/>
    </source>
</evidence>
<reference evidence="7" key="1">
    <citation type="submission" date="2021-06" db="EMBL/GenBank/DDBJ databases">
        <authorList>
            <person name="Kallberg Y."/>
            <person name="Tangrot J."/>
            <person name="Rosling A."/>
        </authorList>
    </citation>
    <scope>NUCLEOTIDE SEQUENCE</scope>
    <source>
        <strain evidence="7">UK204</strain>
    </source>
</reference>
<gene>
    <name evidence="7" type="ORF">FCALED_LOCUS2169</name>
</gene>
<dbReference type="SUPFAM" id="SSF56176">
    <property type="entry name" value="FAD-binding/transporter-associated domain-like"/>
    <property type="match status" value="1"/>
</dbReference>
<evidence type="ECO:0000256" key="5">
    <source>
        <dbReference type="ARBA" id="ARBA00023002"/>
    </source>
</evidence>
<sequence length="477" mass="53463">MTHQPQKLLKDIDPAKVQKFKGLFNAEVTELLMEGDEGYEKSLTRWSDNAIKRAGIVVQATCLDDIVKTVKFVGQNNLDFAVCGGGHSTSGNSSSEGGVVLNMRKLNKVRVDVEKKLIYAQGGALFGEVDREAWKYGLATVGGTVEHTGIGGLSIGGGFGYLTGRHGLTVDNVVGATLVTADGQVKELSETVNEDLFWAIRGGGPNFGVVYEFIYKAHEQREVCFGVLIYPGEKLKLIVDAVNESLKENAGPDHSISIIFNRPPPEFQPVIMLLLFSNDPSEQVFRERFSTIYKYGEYVKEIVECIPYPKLNTPANAATEFGDRKALRDAHISTLTYSTAYKVYDSYVKFTNENPSTGKSVIMFELYSYEKFASIPSKATAFAHRKPFYNVVILQRWINEEDDPIVYNWAKNLQEIINLDGDGDESIYINFENFTEGIDYKGEKLKRVYGENLVRLKELKRKYDPNVLFRKGTIIWP</sequence>
<organism evidence="7 8">
    <name type="scientific">Funneliformis caledonium</name>
    <dbReference type="NCBI Taxonomy" id="1117310"/>
    <lineage>
        <taxon>Eukaryota</taxon>
        <taxon>Fungi</taxon>
        <taxon>Fungi incertae sedis</taxon>
        <taxon>Mucoromycota</taxon>
        <taxon>Glomeromycotina</taxon>
        <taxon>Glomeromycetes</taxon>
        <taxon>Glomerales</taxon>
        <taxon>Glomeraceae</taxon>
        <taxon>Funneliformis</taxon>
    </lineage>
</organism>
<dbReference type="PANTHER" id="PTHR42973:SF39">
    <property type="entry name" value="FAD-BINDING PCMH-TYPE DOMAIN-CONTAINING PROTEIN"/>
    <property type="match status" value="1"/>
</dbReference>
<comment type="cofactor">
    <cofactor evidence="1">
        <name>FAD</name>
        <dbReference type="ChEBI" id="CHEBI:57692"/>
    </cofactor>
</comment>
<dbReference type="InterPro" id="IPR006094">
    <property type="entry name" value="Oxid_FAD_bind_N"/>
</dbReference>